<organism evidence="9 10">
    <name type="scientific">Symbiodinium necroappetens</name>
    <dbReference type="NCBI Taxonomy" id="1628268"/>
    <lineage>
        <taxon>Eukaryota</taxon>
        <taxon>Sar</taxon>
        <taxon>Alveolata</taxon>
        <taxon>Dinophyceae</taxon>
        <taxon>Suessiales</taxon>
        <taxon>Symbiodiniaceae</taxon>
        <taxon>Symbiodinium</taxon>
    </lineage>
</organism>
<feature type="signal peptide" evidence="7">
    <location>
        <begin position="1"/>
        <end position="17"/>
    </location>
</feature>
<evidence type="ECO:0000256" key="5">
    <source>
        <dbReference type="PIRSR" id="PIRSR000097-2"/>
    </source>
</evidence>
<evidence type="ECO:0000256" key="3">
    <source>
        <dbReference type="ARBA" id="ARBA00023002"/>
    </source>
</evidence>
<dbReference type="Proteomes" id="UP000601435">
    <property type="component" value="Unassembled WGS sequence"/>
</dbReference>
<dbReference type="GO" id="GO:0016616">
    <property type="term" value="F:oxidoreductase activity, acting on the CH-OH group of donors, NAD or NADP as acceptor"/>
    <property type="evidence" value="ECO:0007669"/>
    <property type="project" value="UniProtKB-ARBA"/>
</dbReference>
<feature type="binding site" evidence="5">
    <location>
        <position position="126"/>
    </location>
    <ligand>
        <name>substrate</name>
    </ligand>
</feature>
<evidence type="ECO:0000313" key="9">
    <source>
        <dbReference type="EMBL" id="CAE7226360.1"/>
    </source>
</evidence>
<accession>A0A812KBR9</accession>
<feature type="active site" description="Proton donor" evidence="4">
    <location>
        <position position="68"/>
    </location>
</feature>
<dbReference type="Gene3D" id="3.20.20.100">
    <property type="entry name" value="NADP-dependent oxidoreductase domain"/>
    <property type="match status" value="1"/>
</dbReference>
<keyword evidence="2" id="KW-0521">NADP</keyword>
<feature type="domain" description="NADP-dependent oxidoreductase" evidence="8">
    <location>
        <begin position="36"/>
        <end position="296"/>
    </location>
</feature>
<dbReference type="InterPro" id="IPR020471">
    <property type="entry name" value="AKR"/>
</dbReference>
<dbReference type="AlphaFoldDB" id="A0A812KBR9"/>
<dbReference type="PROSITE" id="PS00062">
    <property type="entry name" value="ALDOKETO_REDUCTASE_2"/>
    <property type="match status" value="1"/>
</dbReference>
<evidence type="ECO:0000256" key="1">
    <source>
        <dbReference type="ARBA" id="ARBA00007905"/>
    </source>
</evidence>
<keyword evidence="10" id="KW-1185">Reference proteome</keyword>
<gene>
    <name evidence="9" type="primary">P100/11E</name>
    <name evidence="9" type="ORF">SNEC2469_LOCUS3217</name>
</gene>
<evidence type="ECO:0000256" key="6">
    <source>
        <dbReference type="PIRSR" id="PIRSR000097-3"/>
    </source>
</evidence>
<dbReference type="CDD" id="cd19071">
    <property type="entry name" value="AKR_AKR1-5-like"/>
    <property type="match status" value="1"/>
</dbReference>
<keyword evidence="3" id="KW-0560">Oxidoreductase</keyword>
<evidence type="ECO:0000256" key="7">
    <source>
        <dbReference type="SAM" id="SignalP"/>
    </source>
</evidence>
<reference evidence="9" key="1">
    <citation type="submission" date="2021-02" db="EMBL/GenBank/DDBJ databases">
        <authorList>
            <person name="Dougan E. K."/>
            <person name="Rhodes N."/>
            <person name="Thang M."/>
            <person name="Chan C."/>
        </authorList>
    </citation>
    <scope>NUCLEOTIDE SEQUENCE</scope>
</reference>
<proteinExistence type="inferred from homology"/>
<dbReference type="InterPro" id="IPR023210">
    <property type="entry name" value="NADP_OxRdtase_dom"/>
</dbReference>
<dbReference type="InterPro" id="IPR018170">
    <property type="entry name" value="Aldo/ket_reductase_CS"/>
</dbReference>
<evidence type="ECO:0000313" key="10">
    <source>
        <dbReference type="Proteomes" id="UP000601435"/>
    </source>
</evidence>
<dbReference type="OrthoDB" id="409181at2759"/>
<evidence type="ECO:0000256" key="4">
    <source>
        <dbReference type="PIRSR" id="PIRSR000097-1"/>
    </source>
</evidence>
<evidence type="ECO:0000256" key="2">
    <source>
        <dbReference type="ARBA" id="ARBA00022857"/>
    </source>
</evidence>
<dbReference type="PIRSF" id="PIRSF000097">
    <property type="entry name" value="AKR"/>
    <property type="match status" value="1"/>
</dbReference>
<dbReference type="EMBL" id="CAJNJA010007571">
    <property type="protein sequence ID" value="CAE7226360.1"/>
    <property type="molecule type" value="Genomic_DNA"/>
</dbReference>
<protein>
    <submittedName>
        <fullName evidence="9">P100/11E protein</fullName>
    </submittedName>
</protein>
<comment type="caution">
    <text evidence="9">The sequence shown here is derived from an EMBL/GenBank/DDBJ whole genome shotgun (WGS) entry which is preliminary data.</text>
</comment>
<dbReference type="Pfam" id="PF00248">
    <property type="entry name" value="Aldo_ket_red"/>
    <property type="match status" value="1"/>
</dbReference>
<keyword evidence="7" id="KW-0732">Signal</keyword>
<evidence type="ECO:0000259" key="8">
    <source>
        <dbReference type="Pfam" id="PF00248"/>
    </source>
</evidence>
<dbReference type="InterPro" id="IPR036812">
    <property type="entry name" value="NAD(P)_OxRdtase_dom_sf"/>
</dbReference>
<dbReference type="PANTHER" id="PTHR43827">
    <property type="entry name" value="2,5-DIKETO-D-GLUCONIC ACID REDUCTASE"/>
    <property type="match status" value="1"/>
</dbReference>
<comment type="similarity">
    <text evidence="1">Belongs to the aldo/keto reductase family.</text>
</comment>
<feature type="site" description="Lowers pKa of active site Tyr" evidence="6">
    <location>
        <position position="93"/>
    </location>
</feature>
<dbReference type="SUPFAM" id="SSF51430">
    <property type="entry name" value="NAD(P)-linked oxidoreductase"/>
    <property type="match status" value="1"/>
</dbReference>
<name>A0A812KBR9_9DINO</name>
<feature type="chain" id="PRO_5033032351" evidence="7">
    <location>
        <begin position="18"/>
        <end position="305"/>
    </location>
</feature>
<dbReference type="PANTHER" id="PTHR43827:SF3">
    <property type="entry name" value="NADP-DEPENDENT OXIDOREDUCTASE DOMAIN-CONTAINING PROTEIN"/>
    <property type="match status" value="1"/>
</dbReference>
<sequence length="305" mass="33172">MPRILAGLIFLGTVANATVPTVEVAAGVYMPMIAFGSYRGSLTNCSVQEGIQQWLQLGGRHIDTAHDYGTEPDVGAAIKASGVERKEIFLTTKIPGPIGRGAVKDMVMNETLQKLGVDYIDLVLIHFPCVNMSDFPNKCGEQHQQERLDTWRGLSELRAMGKVRAIGVSNYNAEQVAEVVAEFKEAPAVNQVQWHLAYHNETLRLAMRKLGTTIEAWASLAGPTSAGVPAISLGDARLKALAQRYNRSSAQVELRWETQNGIVPVTASCSKDHAVGDLESFSFALSDEDIKYLDALAPASEEFIV</sequence>
<dbReference type="PRINTS" id="PR00069">
    <property type="entry name" value="ALDKETRDTASE"/>
</dbReference>